<comment type="caution">
    <text evidence="3">The sequence shown here is derived from an EMBL/GenBank/DDBJ whole genome shotgun (WGS) entry which is preliminary data.</text>
</comment>
<dbReference type="InterPro" id="IPR052366">
    <property type="entry name" value="GTP_Pyrophosphokinase"/>
</dbReference>
<name>I4LUE2_GARVA</name>
<organism evidence="3 4">
    <name type="scientific">Gardnerella vaginalis 1400E</name>
    <dbReference type="NCBI Taxonomy" id="698956"/>
    <lineage>
        <taxon>Bacteria</taxon>
        <taxon>Bacillati</taxon>
        <taxon>Actinomycetota</taxon>
        <taxon>Actinomycetes</taxon>
        <taxon>Bifidobacteriales</taxon>
        <taxon>Bifidobacteriaceae</taxon>
        <taxon>Gardnerella</taxon>
    </lineage>
</organism>
<dbReference type="SUPFAM" id="SSF81301">
    <property type="entry name" value="Nucleotidyltransferase"/>
    <property type="match status" value="1"/>
</dbReference>
<dbReference type="Gene3D" id="1.10.287.860">
    <property type="entry name" value="Nucleotidyltransferase"/>
    <property type="match status" value="1"/>
</dbReference>
<dbReference type="EMBL" id="ADER01000023">
    <property type="protein sequence ID" value="EIK80582.1"/>
    <property type="molecule type" value="Genomic_DNA"/>
</dbReference>
<evidence type="ECO:0000256" key="1">
    <source>
        <dbReference type="SAM" id="MobiDB-lite"/>
    </source>
</evidence>
<protein>
    <recommendedName>
        <fullName evidence="2">RelA/SpoT domain-containing protein</fullName>
    </recommendedName>
</protein>
<evidence type="ECO:0000259" key="2">
    <source>
        <dbReference type="SMART" id="SM00954"/>
    </source>
</evidence>
<dbReference type="Pfam" id="PF04607">
    <property type="entry name" value="RelA_SpoT"/>
    <property type="match status" value="1"/>
</dbReference>
<dbReference type="CDD" id="cd05399">
    <property type="entry name" value="NT_Rel-Spo_like"/>
    <property type="match status" value="1"/>
</dbReference>
<dbReference type="InterPro" id="IPR007685">
    <property type="entry name" value="RelA_SpoT"/>
</dbReference>
<evidence type="ECO:0000313" key="3">
    <source>
        <dbReference type="EMBL" id="EIK80582.1"/>
    </source>
</evidence>
<dbReference type="GO" id="GO:0015969">
    <property type="term" value="P:guanosine tetraphosphate metabolic process"/>
    <property type="evidence" value="ECO:0007669"/>
    <property type="project" value="InterPro"/>
</dbReference>
<dbReference type="InterPro" id="IPR043519">
    <property type="entry name" value="NT_sf"/>
</dbReference>
<sequence length="322" mass="36508">MSLIMQAIVDDFSALRITFSRYALSEKAGRRACIFSGDYQIYNKITSRIRTVILDRHNRLNLAELYASLQGAGDGESPATAAPEAQKSPATADKKSAQKSSIKSETPHLPPDQMDEFVNMMQVYEGAMYEISTKLEILDGEFQVRFSHNPVHHMERRLKSVHSIFEKLRRRNLSISTRSIRDNLFDVAGIRVICNYRDDVYAVAQYLSKQTDIQVLQVKDYIKNPKPNGYRSLHVIYAVPVFLSSGAHYTPVEVQFRTIAMDYWASLEHALRYKADLPDAKLAEHSKTLLECAQNLQAIEAQMQGIHRDINGAPRVEDAPES</sequence>
<dbReference type="SMART" id="SM00954">
    <property type="entry name" value="RelA_SpoT"/>
    <property type="match status" value="1"/>
</dbReference>
<evidence type="ECO:0000313" key="4">
    <source>
        <dbReference type="Proteomes" id="UP000004884"/>
    </source>
</evidence>
<accession>I4LUE2</accession>
<reference evidence="3 4" key="1">
    <citation type="journal article" date="2012" name="J. Bacteriol.">
        <title>Comparative Genomic Analyses of 17 Clinical Isolates of Gardnerella vaginalis Provide Evidence of Multiple Genetically Isolated Clades Consistent with Subspeciation into Genovars.</title>
        <authorList>
            <person name="Ahmed A."/>
            <person name="Earl J."/>
            <person name="Retchless A."/>
            <person name="Hillier S."/>
            <person name="Rabe L."/>
            <person name="Cherpes T."/>
            <person name="Powell E."/>
            <person name="Janto B."/>
            <person name="Eutsey R."/>
            <person name="Hiller N.L."/>
            <person name="Boissy R."/>
            <person name="Dahlgreen M."/>
            <person name="Hall B."/>
            <person name="Costerton J."/>
            <person name="Post J.C."/>
            <person name="Hu F."/>
            <person name="Ehrlich G."/>
        </authorList>
    </citation>
    <scope>NUCLEOTIDE SEQUENCE [LARGE SCALE GENOMIC DNA]</scope>
    <source>
        <strain evidence="3 4">1400E</strain>
    </source>
</reference>
<feature type="region of interest" description="Disordered" evidence="1">
    <location>
        <begin position="73"/>
        <end position="113"/>
    </location>
</feature>
<dbReference type="PANTHER" id="PTHR47837">
    <property type="entry name" value="GTP PYROPHOSPHOKINASE YJBM"/>
    <property type="match status" value="1"/>
</dbReference>
<dbReference type="Proteomes" id="UP000004884">
    <property type="component" value="Unassembled WGS sequence"/>
</dbReference>
<dbReference type="PANTHER" id="PTHR47837:SF2">
    <property type="entry name" value="GTP PYROPHOSPHOKINASE YWAC"/>
    <property type="match status" value="1"/>
</dbReference>
<feature type="domain" description="RelA/SpoT" evidence="2">
    <location>
        <begin position="156"/>
        <end position="279"/>
    </location>
</feature>
<proteinExistence type="predicted"/>
<dbReference type="PATRIC" id="fig|698956.3.peg.1032"/>
<dbReference type="Gene3D" id="3.30.460.10">
    <property type="entry name" value="Beta Polymerase, domain 2"/>
    <property type="match status" value="1"/>
</dbReference>
<dbReference type="AlphaFoldDB" id="I4LUE2"/>
<gene>
    <name evidence="3" type="ORF">CGSMWGv1400E_05300</name>
</gene>